<protein>
    <submittedName>
        <fullName evidence="5">Aste57867_9385 protein</fullName>
    </submittedName>
</protein>
<dbReference type="GO" id="GO:0032300">
    <property type="term" value="C:mismatch repair complex"/>
    <property type="evidence" value="ECO:0007669"/>
    <property type="project" value="InterPro"/>
</dbReference>
<dbReference type="Proteomes" id="UP000332933">
    <property type="component" value="Unassembled WGS sequence"/>
</dbReference>
<feature type="domain" description="MutL C-terminal dimerisation" evidence="3">
    <location>
        <begin position="500"/>
        <end position="643"/>
    </location>
</feature>
<dbReference type="InterPro" id="IPR036890">
    <property type="entry name" value="HATPase_C_sf"/>
</dbReference>
<name>A0A485KN67_9STRA</name>
<dbReference type="SUPFAM" id="SSF55874">
    <property type="entry name" value="ATPase domain of HSP90 chaperone/DNA topoisomerase II/histidine kinase"/>
    <property type="match status" value="1"/>
</dbReference>
<dbReference type="InterPro" id="IPR042121">
    <property type="entry name" value="MutL_C_regsub"/>
</dbReference>
<dbReference type="Gene3D" id="3.30.565.10">
    <property type="entry name" value="Histidine kinase-like ATPase, C-terminal domain"/>
    <property type="match status" value="1"/>
</dbReference>
<dbReference type="EMBL" id="VJMH01005138">
    <property type="protein sequence ID" value="KAF0700106.1"/>
    <property type="molecule type" value="Genomic_DNA"/>
</dbReference>
<evidence type="ECO:0000256" key="1">
    <source>
        <dbReference type="ARBA" id="ARBA00006082"/>
    </source>
</evidence>
<accession>A0A485KN67</accession>
<comment type="similarity">
    <text evidence="1">Belongs to the DNA mismatch repair MutL/HexB family.</text>
</comment>
<evidence type="ECO:0000313" key="4">
    <source>
        <dbReference type="EMBL" id="KAF0700106.1"/>
    </source>
</evidence>
<dbReference type="GO" id="GO:0005524">
    <property type="term" value="F:ATP binding"/>
    <property type="evidence" value="ECO:0007669"/>
    <property type="project" value="InterPro"/>
</dbReference>
<dbReference type="GO" id="GO:0016887">
    <property type="term" value="F:ATP hydrolysis activity"/>
    <property type="evidence" value="ECO:0007669"/>
    <property type="project" value="InterPro"/>
</dbReference>
<dbReference type="Gene3D" id="3.30.1540.20">
    <property type="entry name" value="MutL, C-terminal domain, dimerisation subdomain"/>
    <property type="match status" value="1"/>
</dbReference>
<dbReference type="Pfam" id="PF08676">
    <property type="entry name" value="MutL_C"/>
    <property type="match status" value="1"/>
</dbReference>
<dbReference type="InterPro" id="IPR037198">
    <property type="entry name" value="MutL_C_sf"/>
</dbReference>
<dbReference type="SUPFAM" id="SSF118116">
    <property type="entry name" value="DNA mismatch repair protein MutL"/>
    <property type="match status" value="1"/>
</dbReference>
<dbReference type="EMBL" id="CAADRA010005159">
    <property type="protein sequence ID" value="VFT86266.1"/>
    <property type="molecule type" value="Genomic_DNA"/>
</dbReference>
<dbReference type="SMART" id="SM00853">
    <property type="entry name" value="MutL_C"/>
    <property type="match status" value="1"/>
</dbReference>
<keyword evidence="6" id="KW-1185">Reference proteome</keyword>
<feature type="region of interest" description="Disordered" evidence="2">
    <location>
        <begin position="412"/>
        <end position="441"/>
    </location>
</feature>
<dbReference type="PANTHER" id="PTHR10073">
    <property type="entry name" value="DNA MISMATCH REPAIR PROTEIN MLH, PMS, MUTL"/>
    <property type="match status" value="1"/>
</dbReference>
<sequence length="680" mass="75874">MWKLEERTCDIVWATQRIPDVFTALKEVVYNSIDAEATAIVIALGADSVSFTVNDNGHGIRSTELCSLLFGSAATSKDASMNENGYKYNGWRGDSLFCISQLSKTTVESRENSSWNTYSKVLENGHVIFNGRTSSKKCIPGTVVTIENLFGNVPARQRQMLGVSLFRSKLIASVKQFCIREVIAHGHLAFEVIDKLAHASIVRLAPTPTPPERLALLSGRPMNDSNCNNTAYMEVDFSVVTCPFHIQGVVIARAMERSPVNLKRAVLSYQCIRFNNIWVQGVEAQWCERLRLYVQTHNCDIPMCILNVQCPPSEFTLVDEPSNRTALFRNGGAFDDFLDAFLHDVLPDIKGDEADEGDNQVDDDKECVSEQDAVENIALGRGTADLTENAAFDEFSNLIWTSMPNRVRSVGSFTPHGQSQPKVETPLKTPTRPCPPNQSSSKYFPSLSLSHRVRSRSWITPPPFRPHLFKQYVSVLVQNARTCRSMAIQLPRSIFQHLRVIQQLDKKFILVQADSPPLLLCIDQHAADERVKLEALEDALLHDAFPTCAMEPPVSLALNGAEMTLVRRFADVIAHWGFVVDLTTWSLLHVPMVDHRTASPEDFLEYLCLIATVSPSIAMPPPVIMRFLHSRACRSAIMFGDPLTLEECEHLIAQLSTCRLPFQCAHGRPSIVPLVQLPEA</sequence>
<proteinExistence type="inferred from homology"/>
<dbReference type="AlphaFoldDB" id="A0A485KN67"/>
<organism evidence="5 6">
    <name type="scientific">Aphanomyces stellatus</name>
    <dbReference type="NCBI Taxonomy" id="120398"/>
    <lineage>
        <taxon>Eukaryota</taxon>
        <taxon>Sar</taxon>
        <taxon>Stramenopiles</taxon>
        <taxon>Oomycota</taxon>
        <taxon>Saprolegniomycetes</taxon>
        <taxon>Saprolegniales</taxon>
        <taxon>Verrucalvaceae</taxon>
        <taxon>Aphanomyces</taxon>
    </lineage>
</organism>
<reference evidence="4" key="2">
    <citation type="submission" date="2019-06" db="EMBL/GenBank/DDBJ databases">
        <title>Genomics analysis of Aphanomyces spp. identifies a new class of oomycete effector associated with host adaptation.</title>
        <authorList>
            <person name="Gaulin E."/>
        </authorList>
    </citation>
    <scope>NUCLEOTIDE SEQUENCE</scope>
    <source>
        <strain evidence="4">CBS 578.67</strain>
    </source>
</reference>
<dbReference type="InterPro" id="IPR014790">
    <property type="entry name" value="MutL_C"/>
</dbReference>
<evidence type="ECO:0000259" key="3">
    <source>
        <dbReference type="SMART" id="SM00853"/>
    </source>
</evidence>
<dbReference type="InterPro" id="IPR038973">
    <property type="entry name" value="MutL/Mlh/Pms-like"/>
</dbReference>
<dbReference type="GO" id="GO:0140664">
    <property type="term" value="F:ATP-dependent DNA damage sensor activity"/>
    <property type="evidence" value="ECO:0007669"/>
    <property type="project" value="InterPro"/>
</dbReference>
<gene>
    <name evidence="5" type="primary">Aste57867_9385</name>
    <name evidence="4" type="ORF">As57867_009349</name>
    <name evidence="5" type="ORF">ASTE57867_9385</name>
</gene>
<evidence type="ECO:0000313" key="6">
    <source>
        <dbReference type="Proteomes" id="UP000332933"/>
    </source>
</evidence>
<feature type="compositionally biased region" description="Polar residues" evidence="2">
    <location>
        <begin position="412"/>
        <end position="422"/>
    </location>
</feature>
<reference evidence="5 6" key="1">
    <citation type="submission" date="2019-03" db="EMBL/GenBank/DDBJ databases">
        <authorList>
            <person name="Gaulin E."/>
            <person name="Dumas B."/>
        </authorList>
    </citation>
    <scope>NUCLEOTIDE SEQUENCE [LARGE SCALE GENOMIC DNA]</scope>
    <source>
        <strain evidence="5">CBS 568.67</strain>
    </source>
</reference>
<evidence type="ECO:0000256" key="2">
    <source>
        <dbReference type="SAM" id="MobiDB-lite"/>
    </source>
</evidence>
<dbReference type="Gene3D" id="3.30.1370.100">
    <property type="entry name" value="MutL, C-terminal domain, regulatory subdomain"/>
    <property type="match status" value="1"/>
</dbReference>
<evidence type="ECO:0000313" key="5">
    <source>
        <dbReference type="EMBL" id="VFT86266.1"/>
    </source>
</evidence>
<dbReference type="PANTHER" id="PTHR10073:SF47">
    <property type="entry name" value="DNA MISMATCH REPAIR PROTEIN MLH3"/>
    <property type="match status" value="1"/>
</dbReference>
<dbReference type="InterPro" id="IPR042120">
    <property type="entry name" value="MutL_C_dimsub"/>
</dbReference>
<dbReference type="OrthoDB" id="429932at2759"/>
<dbReference type="Pfam" id="PF13589">
    <property type="entry name" value="HATPase_c_3"/>
    <property type="match status" value="1"/>
</dbReference>
<dbReference type="GO" id="GO:0006298">
    <property type="term" value="P:mismatch repair"/>
    <property type="evidence" value="ECO:0007669"/>
    <property type="project" value="InterPro"/>
</dbReference>